<feature type="compositionally biased region" description="Basic residues" evidence="1">
    <location>
        <begin position="97"/>
        <end position="109"/>
    </location>
</feature>
<dbReference type="PANTHER" id="PTHR33265:SF26">
    <property type="entry name" value="OS06G0554600 PROTEIN"/>
    <property type="match status" value="1"/>
</dbReference>
<dbReference type="OMA" id="KLWHIVR"/>
<reference evidence="2" key="2">
    <citation type="submission" date="2022-03" db="EMBL/GenBank/DDBJ databases">
        <title>Draft title - Genomic analysis of global carrot germplasm unveils the trajectory of domestication and the origin of high carotenoid orange carrot.</title>
        <authorList>
            <person name="Iorizzo M."/>
            <person name="Ellison S."/>
            <person name="Senalik D."/>
            <person name="Macko-Podgorni A."/>
            <person name="Grzebelus D."/>
            <person name="Bostan H."/>
            <person name="Rolling W."/>
            <person name="Curaba J."/>
            <person name="Simon P."/>
        </authorList>
    </citation>
    <scope>NUCLEOTIDE SEQUENCE</scope>
    <source>
        <tissue evidence="2">Leaf</tissue>
    </source>
</reference>
<dbReference type="Proteomes" id="UP000077755">
    <property type="component" value="Chromosome 8"/>
</dbReference>
<dbReference type="Gramene" id="KZM83908">
    <property type="protein sequence ID" value="KZM83908"/>
    <property type="gene ID" value="DCAR_028670"/>
</dbReference>
<evidence type="ECO:0000313" key="2">
    <source>
        <dbReference type="EMBL" id="WOH11182.1"/>
    </source>
</evidence>
<dbReference type="PANTHER" id="PTHR33265">
    <property type="entry name" value="AVR9/CF-9 RAPIDLY ELICITED PROTEIN-RELATED"/>
    <property type="match status" value="1"/>
</dbReference>
<proteinExistence type="predicted"/>
<accession>A0A175YL99</accession>
<keyword evidence="3" id="KW-1185">Reference proteome</keyword>
<evidence type="ECO:0000256" key="1">
    <source>
        <dbReference type="SAM" id="MobiDB-lite"/>
    </source>
</evidence>
<gene>
    <name evidence="2" type="ORF">DCAR_0830662</name>
</gene>
<sequence>MKTEPSSPVVAKKLWNTVRIVFYMLRKGVPKSKLMVDIHLMLKRGKLASKNISDLMLQHHYPTTLSCGSTDVAMSLVYPREYEFSCSNSPVYPSYNSKRKHRHHHHHHRQSDQDSNVSVEASPMIHLPGFGRSPMVRQTRVTDSPFLRKDGEENINNNAYQVDKEAEDFIMKFYMDQWKQQKMIESSPSPYHAWGRS</sequence>
<reference evidence="2" key="1">
    <citation type="journal article" date="2016" name="Nat. Genet.">
        <title>A high-quality carrot genome assembly provides new insights into carotenoid accumulation and asterid genome evolution.</title>
        <authorList>
            <person name="Iorizzo M."/>
            <person name="Ellison S."/>
            <person name="Senalik D."/>
            <person name="Zeng P."/>
            <person name="Satapoomin P."/>
            <person name="Huang J."/>
            <person name="Bowman M."/>
            <person name="Iovene M."/>
            <person name="Sanseverino W."/>
            <person name="Cavagnaro P."/>
            <person name="Yildiz M."/>
            <person name="Macko-Podgorni A."/>
            <person name="Moranska E."/>
            <person name="Grzebelus E."/>
            <person name="Grzebelus D."/>
            <person name="Ashrafi H."/>
            <person name="Zheng Z."/>
            <person name="Cheng S."/>
            <person name="Spooner D."/>
            <person name="Van Deynze A."/>
            <person name="Simon P."/>
        </authorList>
    </citation>
    <scope>NUCLEOTIDE SEQUENCE</scope>
    <source>
        <tissue evidence="2">Leaf</tissue>
    </source>
</reference>
<dbReference type="EMBL" id="CP093350">
    <property type="protein sequence ID" value="WOH11182.1"/>
    <property type="molecule type" value="Genomic_DNA"/>
</dbReference>
<organism evidence="2 3">
    <name type="scientific">Daucus carota subsp. sativus</name>
    <name type="common">Carrot</name>
    <dbReference type="NCBI Taxonomy" id="79200"/>
    <lineage>
        <taxon>Eukaryota</taxon>
        <taxon>Viridiplantae</taxon>
        <taxon>Streptophyta</taxon>
        <taxon>Embryophyta</taxon>
        <taxon>Tracheophyta</taxon>
        <taxon>Spermatophyta</taxon>
        <taxon>Magnoliopsida</taxon>
        <taxon>eudicotyledons</taxon>
        <taxon>Gunneridae</taxon>
        <taxon>Pentapetalae</taxon>
        <taxon>asterids</taxon>
        <taxon>campanulids</taxon>
        <taxon>Apiales</taxon>
        <taxon>Apiaceae</taxon>
        <taxon>Apioideae</taxon>
        <taxon>Scandiceae</taxon>
        <taxon>Daucinae</taxon>
        <taxon>Daucus</taxon>
        <taxon>Daucus sect. Daucus</taxon>
    </lineage>
</organism>
<dbReference type="OrthoDB" id="696337at2759"/>
<dbReference type="KEGG" id="dcr:108197675"/>
<evidence type="ECO:0000313" key="3">
    <source>
        <dbReference type="Proteomes" id="UP000077755"/>
    </source>
</evidence>
<feature type="region of interest" description="Disordered" evidence="1">
    <location>
        <begin position="95"/>
        <end position="118"/>
    </location>
</feature>
<protein>
    <submittedName>
        <fullName evidence="2">Uncharacterized protein</fullName>
    </submittedName>
</protein>
<name>A0A175YL99_DAUCS</name>
<dbReference type="AlphaFoldDB" id="A0A175YL99"/>